<reference evidence="1" key="1">
    <citation type="submission" date="2016-02" db="EMBL/GenBank/DDBJ databases">
        <title>WGS assembly of Manihot esculenta.</title>
        <authorList>
            <person name="Bredeson J.V."/>
            <person name="Prochnik S.E."/>
            <person name="Lyons J.B."/>
            <person name="Schmutz J."/>
            <person name="Grimwood J."/>
            <person name="Vrebalov J."/>
            <person name="Bart R.S."/>
            <person name="Amuge T."/>
            <person name="Ferguson M.E."/>
            <person name="Green R."/>
            <person name="Putnam N."/>
            <person name="Stites J."/>
            <person name="Rounsley S."/>
            <person name="Rokhsar D.S."/>
        </authorList>
    </citation>
    <scope>NUCLEOTIDE SEQUENCE [LARGE SCALE GENOMIC DNA]</scope>
    <source>
        <tissue evidence="1">Leaf</tissue>
    </source>
</reference>
<proteinExistence type="predicted"/>
<dbReference type="AlphaFoldDB" id="A0A2C9WKE8"/>
<organism evidence="1">
    <name type="scientific">Manihot esculenta</name>
    <name type="common">Cassava</name>
    <name type="synonym">Jatropha manihot</name>
    <dbReference type="NCBI Taxonomy" id="3983"/>
    <lineage>
        <taxon>Eukaryota</taxon>
        <taxon>Viridiplantae</taxon>
        <taxon>Streptophyta</taxon>
        <taxon>Embryophyta</taxon>
        <taxon>Tracheophyta</taxon>
        <taxon>Spermatophyta</taxon>
        <taxon>Magnoliopsida</taxon>
        <taxon>eudicotyledons</taxon>
        <taxon>Gunneridae</taxon>
        <taxon>Pentapetalae</taxon>
        <taxon>rosids</taxon>
        <taxon>fabids</taxon>
        <taxon>Malpighiales</taxon>
        <taxon>Euphorbiaceae</taxon>
        <taxon>Crotonoideae</taxon>
        <taxon>Manihoteae</taxon>
        <taxon>Manihot</taxon>
    </lineage>
</organism>
<evidence type="ECO:0000313" key="1">
    <source>
        <dbReference type="EMBL" id="OAY59744.1"/>
    </source>
</evidence>
<accession>A0A2C9WKE8</accession>
<sequence>MKNSWNAFRTLQCWSLFDNPNQAHACPTSSSLSF</sequence>
<dbReference type="EMBL" id="CM004387">
    <property type="protein sequence ID" value="OAY59744.1"/>
    <property type="molecule type" value="Genomic_DNA"/>
</dbReference>
<protein>
    <submittedName>
        <fullName evidence="1">Uncharacterized protein</fullName>
    </submittedName>
</protein>
<name>A0A2C9WKE8_MANES</name>
<gene>
    <name evidence="1" type="ORF">MANES_01G055900</name>
</gene>